<accession>A0A177ISN5</accession>
<dbReference type="InterPro" id="IPR036412">
    <property type="entry name" value="HAD-like_sf"/>
</dbReference>
<protein>
    <submittedName>
        <fullName evidence="1">HAD family hydrolase</fullName>
    </submittedName>
</protein>
<dbReference type="PANTHER" id="PTHR10000:SF8">
    <property type="entry name" value="HAD SUPERFAMILY HYDROLASE-LIKE, TYPE 3"/>
    <property type="match status" value="1"/>
</dbReference>
<keyword evidence="1" id="KW-0378">Hydrolase</keyword>
<dbReference type="Gene3D" id="3.40.50.1000">
    <property type="entry name" value="HAD superfamily/HAD-like"/>
    <property type="match status" value="1"/>
</dbReference>
<dbReference type="Pfam" id="PF08282">
    <property type="entry name" value="Hydrolase_3"/>
    <property type="match status" value="1"/>
</dbReference>
<sequence>MVFPRLIALDMDGTLLDGESKIPESFWPVLKRAEELGVTIAPASGRQLATLQHQFGPELSFIAENGTAIAHKGEIIHVSVLPDDAVLRILDALQAVTVDHDVVLCTPTVGYVSEDANPDTFVQLEKYYYSRETVKDLRAMVKDSDIIKVAIYCSAGSEEHIAPVVFKAVPDHNVAVSGKEWLDVMPAGANKGAALHYMADTLGIDIAETAAFGDYLNDYELLQEAGTAVAMDNAHPQLKDVADVIAPSNLDHGVITVLNEWFNKMESTQRVHANQREF</sequence>
<evidence type="ECO:0000313" key="2">
    <source>
        <dbReference type="Proteomes" id="UP000076947"/>
    </source>
</evidence>
<name>A0A177ISN5_9CORY</name>
<dbReference type="PANTHER" id="PTHR10000">
    <property type="entry name" value="PHOSPHOSERINE PHOSPHATASE"/>
    <property type="match status" value="1"/>
</dbReference>
<comment type="caution">
    <text evidence="1">The sequence shown here is derived from an EMBL/GenBank/DDBJ whole genome shotgun (WGS) entry which is preliminary data.</text>
</comment>
<gene>
    <name evidence="1" type="ORF">AYJ05_08375</name>
</gene>
<dbReference type="OrthoDB" id="3180855at2"/>
<dbReference type="RefSeq" id="WP_066837716.1">
    <property type="nucleotide sequence ID" value="NZ_LSTQ01000004.1"/>
</dbReference>
<dbReference type="Gene3D" id="3.30.1240.10">
    <property type="match status" value="1"/>
</dbReference>
<dbReference type="SFLD" id="SFLDS00003">
    <property type="entry name" value="Haloacid_Dehalogenase"/>
    <property type="match status" value="1"/>
</dbReference>
<dbReference type="SUPFAM" id="SSF56784">
    <property type="entry name" value="HAD-like"/>
    <property type="match status" value="1"/>
</dbReference>
<dbReference type="STRING" id="1705.CA21670_08510"/>
<dbReference type="NCBIfam" id="TIGR01484">
    <property type="entry name" value="HAD-SF-IIB"/>
    <property type="match status" value="1"/>
</dbReference>
<keyword evidence="2" id="KW-1185">Reference proteome</keyword>
<dbReference type="Proteomes" id="UP000076947">
    <property type="component" value="Unassembled WGS sequence"/>
</dbReference>
<dbReference type="EMBL" id="LSTQ01000004">
    <property type="protein sequence ID" value="OAH31576.1"/>
    <property type="molecule type" value="Genomic_DNA"/>
</dbReference>
<proteinExistence type="predicted"/>
<dbReference type="GO" id="GO:0016791">
    <property type="term" value="F:phosphatase activity"/>
    <property type="evidence" value="ECO:0007669"/>
    <property type="project" value="UniProtKB-ARBA"/>
</dbReference>
<dbReference type="GO" id="GO:0005829">
    <property type="term" value="C:cytosol"/>
    <property type="evidence" value="ECO:0007669"/>
    <property type="project" value="TreeGrafter"/>
</dbReference>
<dbReference type="AlphaFoldDB" id="A0A177ISN5"/>
<dbReference type="GO" id="GO:0000287">
    <property type="term" value="F:magnesium ion binding"/>
    <property type="evidence" value="ECO:0007669"/>
    <property type="project" value="TreeGrafter"/>
</dbReference>
<evidence type="ECO:0000313" key="1">
    <source>
        <dbReference type="EMBL" id="OAH31576.1"/>
    </source>
</evidence>
<organism evidence="1 2">
    <name type="scientific">Corynebacterium stationis</name>
    <dbReference type="NCBI Taxonomy" id="1705"/>
    <lineage>
        <taxon>Bacteria</taxon>
        <taxon>Bacillati</taxon>
        <taxon>Actinomycetota</taxon>
        <taxon>Actinomycetes</taxon>
        <taxon>Mycobacteriales</taxon>
        <taxon>Corynebacteriaceae</taxon>
        <taxon>Corynebacterium</taxon>
    </lineage>
</organism>
<dbReference type="InterPro" id="IPR000150">
    <property type="entry name" value="Cof"/>
</dbReference>
<dbReference type="InterPro" id="IPR023214">
    <property type="entry name" value="HAD_sf"/>
</dbReference>
<dbReference type="SFLD" id="SFLDG01140">
    <property type="entry name" value="C2.B:_Phosphomannomutase_and_P"/>
    <property type="match status" value="1"/>
</dbReference>
<reference evidence="2" key="1">
    <citation type="submission" date="2016-02" db="EMBL/GenBank/DDBJ databases">
        <authorList>
            <person name="Kaur G."/>
            <person name="Nair G.R."/>
            <person name="Mayilraj S."/>
        </authorList>
    </citation>
    <scope>NUCLEOTIDE SEQUENCE [LARGE SCALE GENOMIC DNA]</scope>
    <source>
        <strain evidence="2">GA-15</strain>
    </source>
</reference>
<dbReference type="NCBIfam" id="TIGR00099">
    <property type="entry name" value="Cof-subfamily"/>
    <property type="match status" value="1"/>
</dbReference>
<dbReference type="InterPro" id="IPR006379">
    <property type="entry name" value="HAD-SF_hydro_IIB"/>
</dbReference>